<dbReference type="Proteomes" id="UP000604898">
    <property type="component" value="Unassembled WGS sequence"/>
</dbReference>
<dbReference type="InterPro" id="IPR004869">
    <property type="entry name" value="MMPL_dom"/>
</dbReference>
<protein>
    <submittedName>
        <fullName evidence="8">MMPL family transporter</fullName>
    </submittedName>
</protein>
<feature type="domain" description="SSD" evidence="7">
    <location>
        <begin position="573"/>
        <end position="697"/>
    </location>
</feature>
<evidence type="ECO:0000313" key="8">
    <source>
        <dbReference type="EMBL" id="MBL4914247.1"/>
    </source>
</evidence>
<feature type="transmembrane region" description="Helical" evidence="6">
    <location>
        <begin position="598"/>
        <end position="623"/>
    </location>
</feature>
<keyword evidence="2" id="KW-1003">Cell membrane</keyword>
<feature type="transmembrane region" description="Helical" evidence="6">
    <location>
        <begin position="312"/>
        <end position="334"/>
    </location>
</feature>
<reference evidence="8 9" key="1">
    <citation type="submission" date="2021-01" db="EMBL/GenBank/DDBJ databases">
        <title>Genome sequence of Shewanella schlegeliana JCM 11561.</title>
        <authorList>
            <person name="Zhang H."/>
            <person name="Li C."/>
        </authorList>
    </citation>
    <scope>NUCLEOTIDE SEQUENCE [LARGE SCALE GENOMIC DNA]</scope>
    <source>
        <strain evidence="8 9">JCM 11561</strain>
    </source>
</reference>
<evidence type="ECO:0000256" key="3">
    <source>
        <dbReference type="ARBA" id="ARBA00022692"/>
    </source>
</evidence>
<feature type="transmembrane region" description="Helical" evidence="6">
    <location>
        <begin position="572"/>
        <end position="592"/>
    </location>
</feature>
<organism evidence="8 9">
    <name type="scientific">Shewanella schlegeliana</name>
    <dbReference type="NCBI Taxonomy" id="190308"/>
    <lineage>
        <taxon>Bacteria</taxon>
        <taxon>Pseudomonadati</taxon>
        <taxon>Pseudomonadota</taxon>
        <taxon>Gammaproteobacteria</taxon>
        <taxon>Alteromonadales</taxon>
        <taxon>Shewanellaceae</taxon>
        <taxon>Shewanella</taxon>
    </lineage>
</organism>
<dbReference type="Pfam" id="PF03176">
    <property type="entry name" value="MMPL"/>
    <property type="match status" value="1"/>
</dbReference>
<keyword evidence="3 6" id="KW-0812">Transmembrane</keyword>
<dbReference type="InterPro" id="IPR000731">
    <property type="entry name" value="SSD"/>
</dbReference>
<feature type="transmembrane region" description="Helical" evidence="6">
    <location>
        <begin position="672"/>
        <end position="696"/>
    </location>
</feature>
<sequence length="703" mass="78417">MFMVIAALLLLSVAGFARLNLDIDFNDYFAPSEPRFVAFNSMMDKFERHDQLWLLLETDSDWRDKEPQAQLMVFLSLLNASQDIASIQGYNQFVEGTAKQDKLLAYKTHPRLASVLSQGGRALLLQLQLNTHRVQDFTNQSLWLDDVLQRVNNNSREYWQPLGVNSYLNGTHALNWQYAKVLIHDLSWFAPALLGIIFLMALLFIRQRLWVFALSLNNLITLVLTIGVAAWLKLTLAAITAFVPVIIVTLGFAYASHLYFGWRAEINRGQTNEQSLRHTVKINQAPLFYSSITTIFGFSLLMFSPSPPIQSFGLLVSFAVLCNYLLTLTSLIFFAGYSKASASKGLDFSAVIQIAKLNAKRPLAVMTGIILISALALLSVSKLRLNDDPLSYFEPTNPFALSSQKMTQYFAGINLQHYVVSSANDEQLAKSEISFIYKFSRFLKRQPEVVKVQHIGDWIKSAGIGKNQFKQILASNSVKELGLASELSADKQSSLVTLYLQPLTAMELISFEQKVDIWLTEHSAAVKVSPPVASNLMFAHLSVDNANNMLLSFALALIALAILLSLLKRSPLFGLMGLLLNFLPLLWVFALWQLNGGFISLGTAVVLGMMLGIIVDDTLHLMLKLPDSKALTVTSMWQSLNKVLPVISFTTLTIALGFSIGLLSAFAPIAQLSLLSCLVVIFAWGFDVLMLPVLYWRWVIPKQ</sequence>
<proteinExistence type="predicted"/>
<name>A0ABS1T0E0_9GAMM</name>
<feature type="transmembrane region" description="Helical" evidence="6">
    <location>
        <begin position="549"/>
        <end position="567"/>
    </location>
</feature>
<dbReference type="SUPFAM" id="SSF82866">
    <property type="entry name" value="Multidrug efflux transporter AcrB transmembrane domain"/>
    <property type="match status" value="2"/>
</dbReference>
<evidence type="ECO:0000256" key="1">
    <source>
        <dbReference type="ARBA" id="ARBA00004651"/>
    </source>
</evidence>
<evidence type="ECO:0000256" key="6">
    <source>
        <dbReference type="SAM" id="Phobius"/>
    </source>
</evidence>
<comment type="subcellular location">
    <subcellularLocation>
        <location evidence="1">Cell membrane</location>
        <topology evidence="1">Multi-pass membrane protein</topology>
    </subcellularLocation>
</comment>
<feature type="transmembrane region" description="Helical" evidence="6">
    <location>
        <begin position="238"/>
        <end position="260"/>
    </location>
</feature>
<evidence type="ECO:0000256" key="4">
    <source>
        <dbReference type="ARBA" id="ARBA00022989"/>
    </source>
</evidence>
<evidence type="ECO:0000259" key="7">
    <source>
        <dbReference type="PROSITE" id="PS50156"/>
    </source>
</evidence>
<feature type="transmembrane region" description="Helical" evidence="6">
    <location>
        <begin position="186"/>
        <end position="205"/>
    </location>
</feature>
<feature type="transmembrane region" description="Helical" evidence="6">
    <location>
        <begin position="212"/>
        <end position="232"/>
    </location>
</feature>
<gene>
    <name evidence="8" type="ORF">JMA39_14150</name>
</gene>
<feature type="transmembrane region" description="Helical" evidence="6">
    <location>
        <begin position="287"/>
        <end position="306"/>
    </location>
</feature>
<dbReference type="PROSITE" id="PS50156">
    <property type="entry name" value="SSD"/>
    <property type="match status" value="2"/>
</dbReference>
<comment type="caution">
    <text evidence="8">The sequence shown here is derived from an EMBL/GenBank/DDBJ whole genome shotgun (WGS) entry which is preliminary data.</text>
</comment>
<evidence type="ECO:0000256" key="5">
    <source>
        <dbReference type="ARBA" id="ARBA00023136"/>
    </source>
</evidence>
<evidence type="ECO:0000313" key="9">
    <source>
        <dbReference type="Proteomes" id="UP000604898"/>
    </source>
</evidence>
<dbReference type="Gene3D" id="1.20.1640.10">
    <property type="entry name" value="Multidrug efflux transporter AcrB transmembrane domain"/>
    <property type="match status" value="2"/>
</dbReference>
<evidence type="ECO:0000256" key="2">
    <source>
        <dbReference type="ARBA" id="ARBA00022475"/>
    </source>
</evidence>
<dbReference type="PANTHER" id="PTHR33406:SF13">
    <property type="entry name" value="MEMBRANE PROTEIN YDFJ"/>
    <property type="match status" value="1"/>
</dbReference>
<accession>A0ABS1T0E0</accession>
<keyword evidence="4 6" id="KW-1133">Transmembrane helix</keyword>
<keyword evidence="5 6" id="KW-0472">Membrane</keyword>
<feature type="transmembrane region" description="Helical" evidence="6">
    <location>
        <begin position="643"/>
        <end position="666"/>
    </location>
</feature>
<keyword evidence="9" id="KW-1185">Reference proteome</keyword>
<feature type="domain" description="SSD" evidence="7">
    <location>
        <begin position="212"/>
        <end position="337"/>
    </location>
</feature>
<dbReference type="EMBL" id="JAESVD010000008">
    <property type="protein sequence ID" value="MBL4914247.1"/>
    <property type="molecule type" value="Genomic_DNA"/>
</dbReference>
<dbReference type="InterPro" id="IPR050545">
    <property type="entry name" value="Mycobact_MmpL"/>
</dbReference>
<dbReference type="PANTHER" id="PTHR33406">
    <property type="entry name" value="MEMBRANE PROTEIN MJ1562-RELATED"/>
    <property type="match status" value="1"/>
</dbReference>